<dbReference type="GO" id="GO:0015740">
    <property type="term" value="P:C4-dicarboxylate transport"/>
    <property type="evidence" value="ECO:0007669"/>
    <property type="project" value="TreeGrafter"/>
</dbReference>
<dbReference type="GO" id="GO:0022857">
    <property type="term" value="F:transmembrane transporter activity"/>
    <property type="evidence" value="ECO:0007669"/>
    <property type="project" value="TreeGrafter"/>
</dbReference>
<evidence type="ECO:0000256" key="5">
    <source>
        <dbReference type="ARBA" id="ARBA00022692"/>
    </source>
</evidence>
<dbReference type="PANTHER" id="PTHR35011:SF2">
    <property type="entry name" value="2,3-DIKETO-L-GULONATE TRAP TRANSPORTER SMALL PERMEASE PROTEIN YIAM"/>
    <property type="match status" value="1"/>
</dbReference>
<evidence type="ECO:0000256" key="2">
    <source>
        <dbReference type="ARBA" id="ARBA00022448"/>
    </source>
</evidence>
<keyword evidence="2" id="KW-0813">Transport</keyword>
<dbReference type="AlphaFoldDB" id="A0A6C2UID1"/>
<dbReference type="Proteomes" id="UP000346198">
    <property type="component" value="Unassembled WGS sequence"/>
</dbReference>
<feature type="transmembrane region" description="Helical" evidence="9">
    <location>
        <begin position="90"/>
        <end position="112"/>
    </location>
</feature>
<dbReference type="Pfam" id="PF04290">
    <property type="entry name" value="DctQ"/>
    <property type="match status" value="1"/>
</dbReference>
<keyword evidence="3" id="KW-1003">Cell membrane</keyword>
<dbReference type="InterPro" id="IPR007387">
    <property type="entry name" value="TRAP_DctQ"/>
</dbReference>
<feature type="transmembrane region" description="Helical" evidence="9">
    <location>
        <begin position="132"/>
        <end position="151"/>
    </location>
</feature>
<keyword evidence="4" id="KW-0997">Cell inner membrane</keyword>
<evidence type="ECO:0000256" key="6">
    <source>
        <dbReference type="ARBA" id="ARBA00022989"/>
    </source>
</evidence>
<evidence type="ECO:0000256" key="1">
    <source>
        <dbReference type="ARBA" id="ARBA00004429"/>
    </source>
</evidence>
<keyword evidence="6 9" id="KW-1133">Transmembrane helix</keyword>
<feature type="domain" description="Tripartite ATP-independent periplasmic transporters DctQ component" evidence="10">
    <location>
        <begin position="29"/>
        <end position="158"/>
    </location>
</feature>
<evidence type="ECO:0000313" key="12">
    <source>
        <dbReference type="Proteomes" id="UP000346198"/>
    </source>
</evidence>
<dbReference type="RefSeq" id="WP_136060602.1">
    <property type="nucleotide sequence ID" value="NZ_CAAHFH010000001.1"/>
</dbReference>
<dbReference type="InterPro" id="IPR055348">
    <property type="entry name" value="DctQ"/>
</dbReference>
<evidence type="ECO:0000256" key="4">
    <source>
        <dbReference type="ARBA" id="ARBA00022519"/>
    </source>
</evidence>
<organism evidence="11 12">
    <name type="scientific">Pontiella sulfatireligans</name>
    <dbReference type="NCBI Taxonomy" id="2750658"/>
    <lineage>
        <taxon>Bacteria</taxon>
        <taxon>Pseudomonadati</taxon>
        <taxon>Kiritimatiellota</taxon>
        <taxon>Kiritimatiellia</taxon>
        <taxon>Kiritimatiellales</taxon>
        <taxon>Pontiellaceae</taxon>
        <taxon>Pontiella</taxon>
    </lineage>
</organism>
<reference evidence="11 12" key="1">
    <citation type="submission" date="2019-04" db="EMBL/GenBank/DDBJ databases">
        <authorList>
            <person name="Van Vliet M D."/>
        </authorList>
    </citation>
    <scope>NUCLEOTIDE SEQUENCE [LARGE SCALE GENOMIC DNA]</scope>
    <source>
        <strain evidence="11 12">F21</strain>
    </source>
</reference>
<dbReference type="GO" id="GO:0005886">
    <property type="term" value="C:plasma membrane"/>
    <property type="evidence" value="ECO:0007669"/>
    <property type="project" value="UniProtKB-SubCell"/>
</dbReference>
<evidence type="ECO:0000256" key="3">
    <source>
        <dbReference type="ARBA" id="ARBA00022475"/>
    </source>
</evidence>
<keyword evidence="7 9" id="KW-0472">Membrane</keyword>
<protein>
    <submittedName>
        <fullName evidence="11">2,3-diketo-L-gulonate TRAP transporter small permease protein YiaM</fullName>
    </submittedName>
</protein>
<comment type="similarity">
    <text evidence="8">Belongs to the TRAP transporter small permease family.</text>
</comment>
<keyword evidence="5 9" id="KW-0812">Transmembrane</keyword>
<keyword evidence="12" id="KW-1185">Reference proteome</keyword>
<evidence type="ECO:0000313" key="11">
    <source>
        <dbReference type="EMBL" id="VGO19181.1"/>
    </source>
</evidence>
<gene>
    <name evidence="11" type="primary">yiaM</name>
    <name evidence="11" type="ORF">SCARR_01238</name>
</gene>
<proteinExistence type="inferred from homology"/>
<comment type="subcellular location">
    <subcellularLocation>
        <location evidence="1">Cell inner membrane</location>
        <topology evidence="1">Multi-pass membrane protein</topology>
    </subcellularLocation>
</comment>
<feature type="transmembrane region" description="Helical" evidence="9">
    <location>
        <begin position="51"/>
        <end position="69"/>
    </location>
</feature>
<dbReference type="EMBL" id="CAAHFH010000001">
    <property type="protein sequence ID" value="VGO19181.1"/>
    <property type="molecule type" value="Genomic_DNA"/>
</dbReference>
<evidence type="ECO:0000256" key="7">
    <source>
        <dbReference type="ARBA" id="ARBA00023136"/>
    </source>
</evidence>
<feature type="transmembrane region" description="Helical" evidence="9">
    <location>
        <begin position="12"/>
        <end position="36"/>
    </location>
</feature>
<accession>A0A6C2UID1</accession>
<evidence type="ECO:0000256" key="9">
    <source>
        <dbReference type="SAM" id="Phobius"/>
    </source>
</evidence>
<evidence type="ECO:0000259" key="10">
    <source>
        <dbReference type="Pfam" id="PF04290"/>
    </source>
</evidence>
<sequence>MLDGLLKFKKGMTSALNVVLIVVVALLVIDVVWGVFSRHVLGAQTKWTEELARFLLVWVSLLGGAVAFGTKGHLGVDYFVGKFHPETQRLMAIVSHGVVLFFASAIFVYGGARVVSDALTMEQTTPALGWKMGYVYLALPIAGIFMVIYTIENLIETISLKLENGNLKPEKDGPSTMDAGGEVES</sequence>
<dbReference type="PANTHER" id="PTHR35011">
    <property type="entry name" value="2,3-DIKETO-L-GULONATE TRAP TRANSPORTER SMALL PERMEASE PROTEIN YIAM"/>
    <property type="match status" value="1"/>
</dbReference>
<name>A0A6C2UID1_9BACT</name>
<evidence type="ECO:0000256" key="8">
    <source>
        <dbReference type="ARBA" id="ARBA00038436"/>
    </source>
</evidence>